<evidence type="ECO:0000313" key="6">
    <source>
        <dbReference type="EMBL" id="MCZ4282938.1"/>
    </source>
</evidence>
<dbReference type="SUPFAM" id="SSF46785">
    <property type="entry name" value="Winged helix' DNA-binding domain"/>
    <property type="match status" value="1"/>
</dbReference>
<organism evidence="6 7">
    <name type="scientific">Kiloniella laminariae</name>
    <dbReference type="NCBI Taxonomy" id="454162"/>
    <lineage>
        <taxon>Bacteria</taxon>
        <taxon>Pseudomonadati</taxon>
        <taxon>Pseudomonadota</taxon>
        <taxon>Alphaproteobacteria</taxon>
        <taxon>Rhodospirillales</taxon>
        <taxon>Kiloniellaceae</taxon>
        <taxon>Kiloniella</taxon>
    </lineage>
</organism>
<proteinExistence type="inferred from homology"/>
<evidence type="ECO:0000256" key="3">
    <source>
        <dbReference type="ARBA" id="ARBA00023125"/>
    </source>
</evidence>
<evidence type="ECO:0000256" key="4">
    <source>
        <dbReference type="ARBA" id="ARBA00023163"/>
    </source>
</evidence>
<feature type="domain" description="HTH lysR-type" evidence="5">
    <location>
        <begin position="1"/>
        <end position="58"/>
    </location>
</feature>
<protein>
    <submittedName>
        <fullName evidence="6">LysR substrate-binding domain-containing protein</fullName>
    </submittedName>
</protein>
<dbReference type="InterPro" id="IPR036388">
    <property type="entry name" value="WH-like_DNA-bd_sf"/>
</dbReference>
<sequence length="293" mass="32469">MNHAQIRAFHAVASEGSFTKAADVLNVTQPTLSGQVAALEETYGVKLFERRGRGIEITEIGRRLHAVTLRQFAVELEAEQVLLSARGLMSGQLRVAADAPYHVVPLLATFSRLYPGINFSMSFGNSQQVLQGLFERKSDVVIMPNIQEDRRLHAAPLKREPLIVFVDRNHPWAARRSISITELVHHRIILREKGSVTRKIFESALESAGVKLLETLEIGSREAVREAVASGLGIGVVFESEFGNDTRLHGLTVRDVQLEGLEYVACLKEQKDSPVIRAFFDQIQSSTASGFVK</sequence>
<comment type="caution">
    <text evidence="6">The sequence shown here is derived from an EMBL/GenBank/DDBJ whole genome shotgun (WGS) entry which is preliminary data.</text>
</comment>
<dbReference type="Pfam" id="PF00126">
    <property type="entry name" value="HTH_1"/>
    <property type="match status" value="1"/>
</dbReference>
<dbReference type="Proteomes" id="UP001069802">
    <property type="component" value="Unassembled WGS sequence"/>
</dbReference>
<comment type="similarity">
    <text evidence="1">Belongs to the LysR transcriptional regulatory family.</text>
</comment>
<dbReference type="PANTHER" id="PTHR30126:SF94">
    <property type="entry name" value="LYSR FAMILY TRANSCRIPTIONAL REGULATOR"/>
    <property type="match status" value="1"/>
</dbReference>
<keyword evidence="2" id="KW-0805">Transcription regulation</keyword>
<reference evidence="6" key="1">
    <citation type="submission" date="2022-12" db="EMBL/GenBank/DDBJ databases">
        <title>Bacterial isolates from different developmental stages of Nematostella vectensis.</title>
        <authorList>
            <person name="Fraune S."/>
        </authorList>
    </citation>
    <scope>NUCLEOTIDE SEQUENCE</scope>
    <source>
        <strain evidence="6">G21630-S1</strain>
    </source>
</reference>
<keyword evidence="3" id="KW-0238">DNA-binding</keyword>
<dbReference type="InterPro" id="IPR036390">
    <property type="entry name" value="WH_DNA-bd_sf"/>
</dbReference>
<dbReference type="Pfam" id="PF03466">
    <property type="entry name" value="LysR_substrate"/>
    <property type="match status" value="1"/>
</dbReference>
<dbReference type="SUPFAM" id="SSF53850">
    <property type="entry name" value="Periplasmic binding protein-like II"/>
    <property type="match status" value="1"/>
</dbReference>
<dbReference type="InterPro" id="IPR005119">
    <property type="entry name" value="LysR_subst-bd"/>
</dbReference>
<dbReference type="PRINTS" id="PR00039">
    <property type="entry name" value="HTHLYSR"/>
</dbReference>
<accession>A0ABT4LP71</accession>
<dbReference type="InterPro" id="IPR000847">
    <property type="entry name" value="LysR_HTH_N"/>
</dbReference>
<keyword evidence="7" id="KW-1185">Reference proteome</keyword>
<dbReference type="PROSITE" id="PS50931">
    <property type="entry name" value="HTH_LYSR"/>
    <property type="match status" value="1"/>
</dbReference>
<evidence type="ECO:0000256" key="1">
    <source>
        <dbReference type="ARBA" id="ARBA00009437"/>
    </source>
</evidence>
<dbReference type="PANTHER" id="PTHR30126">
    <property type="entry name" value="HTH-TYPE TRANSCRIPTIONAL REGULATOR"/>
    <property type="match status" value="1"/>
</dbReference>
<keyword evidence="4" id="KW-0804">Transcription</keyword>
<evidence type="ECO:0000313" key="7">
    <source>
        <dbReference type="Proteomes" id="UP001069802"/>
    </source>
</evidence>
<evidence type="ECO:0000256" key="2">
    <source>
        <dbReference type="ARBA" id="ARBA00023015"/>
    </source>
</evidence>
<dbReference type="RefSeq" id="WP_269425080.1">
    <property type="nucleotide sequence ID" value="NZ_JAPWGY010000013.1"/>
</dbReference>
<dbReference type="Gene3D" id="3.40.190.290">
    <property type="match status" value="1"/>
</dbReference>
<dbReference type="Gene3D" id="1.10.10.10">
    <property type="entry name" value="Winged helix-like DNA-binding domain superfamily/Winged helix DNA-binding domain"/>
    <property type="match status" value="1"/>
</dbReference>
<dbReference type="CDD" id="cd05466">
    <property type="entry name" value="PBP2_LTTR_substrate"/>
    <property type="match status" value="1"/>
</dbReference>
<evidence type="ECO:0000259" key="5">
    <source>
        <dbReference type="PROSITE" id="PS50931"/>
    </source>
</evidence>
<name>A0ABT4LP71_9PROT</name>
<dbReference type="EMBL" id="JAPWGY010000013">
    <property type="protein sequence ID" value="MCZ4282938.1"/>
    <property type="molecule type" value="Genomic_DNA"/>
</dbReference>
<gene>
    <name evidence="6" type="ORF">O4H49_19300</name>
</gene>